<dbReference type="STRING" id="713585.THITH_02265"/>
<name>W0DRI5_9GAMM</name>
<sequence>MRRTSLPPPLRARSTGAAALLVAVFILLTVTVMVVFTANTAFMEQRMAANEVRAKQAAAAAQTALETAVAYLQQGGNDPSALPCDPDVGEDQPPYRCRFWAPAMDHPETDVASDPGAERPPPCPAHWDAAPFNHTDFTPGDTRHVLIYACGWSDDLSARSLAKMEVLAGPSLGGQPNAPFVSRGSANTYGNARVYNLFHDLTIWSGGALEVAGNPGNTFTRNPEFNPSDGREPDLENLPAQCGSQQANDPEREYICRTSMHMGTGGDVIPDDPTLGSLTPEQFFEYFMGLPKDEYKADIATELSKDDVDKLPEMGGQVVWIDGEGGAVSLSDDIGTRENPLVLVIDGDLRSTGNIQFFGVLYVTGNLSQVHGTPMFFGSMIIEGVTESFSGNPSIIYDPLALAGAGSQGRRVGMYGTWRDWSLPDADNSGT</sequence>
<dbReference type="KEGG" id="tti:THITH_02265"/>
<dbReference type="EMBL" id="CP007029">
    <property type="protein sequence ID" value="AHE99872.1"/>
    <property type="molecule type" value="Genomic_DNA"/>
</dbReference>
<keyword evidence="3" id="KW-1185">Reference proteome</keyword>
<gene>
    <name evidence="2" type="ORF">THITH_02265</name>
</gene>
<reference evidence="2 3" key="1">
    <citation type="submission" date="2013-12" db="EMBL/GenBank/DDBJ databases">
        <authorList>
            <consortium name="DOE Joint Genome Institute"/>
            <person name="Muyzer G."/>
            <person name="Huntemann M."/>
            <person name="Han J."/>
            <person name="Chen A."/>
            <person name="Kyrpides N."/>
            <person name="Mavromatis K."/>
            <person name="Markowitz V."/>
            <person name="Palaniappan K."/>
            <person name="Ivanova N."/>
            <person name="Schaumberg A."/>
            <person name="Pati A."/>
            <person name="Liolios K."/>
            <person name="Nordberg H.P."/>
            <person name="Cantor M.N."/>
            <person name="Hua S.X."/>
            <person name="Woyke T."/>
        </authorList>
    </citation>
    <scope>NUCLEOTIDE SEQUENCE [LARGE SCALE GENOMIC DNA]</scope>
    <source>
        <strain evidence="2 3">ARh 1</strain>
    </source>
</reference>
<organism evidence="2 3">
    <name type="scientific">Thioalkalivibrio paradoxus ARh 1</name>
    <dbReference type="NCBI Taxonomy" id="713585"/>
    <lineage>
        <taxon>Bacteria</taxon>
        <taxon>Pseudomonadati</taxon>
        <taxon>Pseudomonadota</taxon>
        <taxon>Gammaproteobacteria</taxon>
        <taxon>Chromatiales</taxon>
        <taxon>Ectothiorhodospiraceae</taxon>
        <taxon>Thioalkalivibrio</taxon>
    </lineage>
</organism>
<accession>W0DRI5</accession>
<evidence type="ECO:0000313" key="3">
    <source>
        <dbReference type="Proteomes" id="UP000005289"/>
    </source>
</evidence>
<dbReference type="HOGENOM" id="CLU_636060_0_0_6"/>
<dbReference type="InterPro" id="IPR025746">
    <property type="entry name" value="PilX_N_dom"/>
</dbReference>
<evidence type="ECO:0000259" key="1">
    <source>
        <dbReference type="Pfam" id="PF14341"/>
    </source>
</evidence>
<protein>
    <recommendedName>
        <fullName evidence="1">Type 4 fimbrial biogenesis protein PilX N-terminal domain-containing protein</fullName>
    </recommendedName>
</protein>
<dbReference type="RefSeq" id="WP_006746144.1">
    <property type="nucleotide sequence ID" value="NZ_CP007029.1"/>
</dbReference>
<evidence type="ECO:0000313" key="2">
    <source>
        <dbReference type="EMBL" id="AHE99872.1"/>
    </source>
</evidence>
<dbReference type="AlphaFoldDB" id="W0DRI5"/>
<dbReference type="Proteomes" id="UP000005289">
    <property type="component" value="Chromosome"/>
</dbReference>
<dbReference type="OrthoDB" id="5786365at2"/>
<proteinExistence type="predicted"/>
<dbReference type="Pfam" id="PF14341">
    <property type="entry name" value="PilX_N"/>
    <property type="match status" value="1"/>
</dbReference>
<feature type="domain" description="Type 4 fimbrial biogenesis protein PilX N-terminal" evidence="1">
    <location>
        <begin position="16"/>
        <end position="66"/>
    </location>
</feature>